<dbReference type="AlphaFoldDB" id="A0A1A9WAC2"/>
<evidence type="ECO:0000313" key="4">
    <source>
        <dbReference type="EnsemblMetazoa" id="GBRI012139-PA"/>
    </source>
</evidence>
<protein>
    <recommendedName>
        <fullName evidence="3">Dynein regulatory complex protein 1/2 N-terminal domain-containing protein</fullName>
    </recommendedName>
</protein>
<evidence type="ECO:0000259" key="3">
    <source>
        <dbReference type="Pfam" id="PF14772"/>
    </source>
</evidence>
<dbReference type="InterPro" id="IPR039505">
    <property type="entry name" value="DRC1/2_N"/>
</dbReference>
<evidence type="ECO:0000256" key="2">
    <source>
        <dbReference type="SAM" id="Coils"/>
    </source>
</evidence>
<keyword evidence="1 2" id="KW-0175">Coiled coil</keyword>
<evidence type="ECO:0000256" key="1">
    <source>
        <dbReference type="ARBA" id="ARBA00023054"/>
    </source>
</evidence>
<dbReference type="PANTHER" id="PTHR21625:SF1">
    <property type="entry name" value="DYNEIN REGULATORY COMPLEX PROTEIN 1"/>
    <property type="match status" value="1"/>
</dbReference>
<accession>A0A1A9WAC2</accession>
<evidence type="ECO:0000313" key="5">
    <source>
        <dbReference type="Proteomes" id="UP000091820"/>
    </source>
</evidence>
<name>A0A1A9WAC2_9MUSC</name>
<dbReference type="VEuPathDB" id="VectorBase:GBRI012139"/>
<feature type="domain" description="Dynein regulatory complex protein 1/2 N-terminal" evidence="3">
    <location>
        <begin position="99"/>
        <end position="197"/>
    </location>
</feature>
<reference evidence="5" key="1">
    <citation type="submission" date="2014-03" db="EMBL/GenBank/DDBJ databases">
        <authorList>
            <person name="Aksoy S."/>
            <person name="Warren W."/>
            <person name="Wilson R.K."/>
        </authorList>
    </citation>
    <scope>NUCLEOTIDE SEQUENCE [LARGE SCALE GENOMIC DNA]</scope>
    <source>
        <strain evidence="5">IAEA</strain>
    </source>
</reference>
<dbReference type="Pfam" id="PF14772">
    <property type="entry name" value="NYD-SP28"/>
    <property type="match status" value="1"/>
</dbReference>
<dbReference type="Proteomes" id="UP000091820">
    <property type="component" value="Unassembled WGS sequence"/>
</dbReference>
<sequence length="448" mass="53467">MATECPKPIEELQKDISIDSLHTDFFPYNITKDPDHPFDKRSHLLHDHLKAKLEEPTVNGTEKNGKSGIELQLEKSENRLEELLNFGNELVNNIKIYNEKQEVTQNQSKTARLEDLQESLNEEALESLSNFNKISDKWGIIMQHKEPMVVNEQLQKQKEAIFELFNSKDAMIDRCQKELKRVNEKYLADQNKQSTDIYFLIERIDSQIELMKKAYKENIYELQNTIDNERQKFQRECEKKWKDLYTHLTVEEVKKQETVKEKHQFYAKKLETIIAKQEEITRTTKVRLEKDAELMELEIRKTRANVLLNSEKIDYNYQVLQKRNEENVIINNQQKRRVAKLNENIVTMKRRLAQLKRSNKQITNHLSADIHKLHGNINDMHSKAEYFRRANVQKFHKIWDINFKEVKEYFASIMEIDRILYEQQLAREWKMPDIDLDKLELTKAVKTC</sequence>
<dbReference type="STRING" id="37001.A0A1A9WAC2"/>
<keyword evidence="5" id="KW-1185">Reference proteome</keyword>
<dbReference type="GO" id="GO:0005858">
    <property type="term" value="C:axonemal dynein complex"/>
    <property type="evidence" value="ECO:0007669"/>
    <property type="project" value="InterPro"/>
</dbReference>
<dbReference type="PANTHER" id="PTHR21625">
    <property type="entry name" value="NYD-SP28 PROTEIN"/>
    <property type="match status" value="1"/>
</dbReference>
<dbReference type="InterPro" id="IPR039750">
    <property type="entry name" value="DRC1/DRC2"/>
</dbReference>
<dbReference type="GO" id="GO:0060285">
    <property type="term" value="P:cilium-dependent cell motility"/>
    <property type="evidence" value="ECO:0007669"/>
    <property type="project" value="TreeGrafter"/>
</dbReference>
<proteinExistence type="predicted"/>
<dbReference type="GO" id="GO:0070286">
    <property type="term" value="P:axonemal dynein complex assembly"/>
    <property type="evidence" value="ECO:0007669"/>
    <property type="project" value="InterPro"/>
</dbReference>
<organism evidence="4 5">
    <name type="scientific">Glossina brevipalpis</name>
    <dbReference type="NCBI Taxonomy" id="37001"/>
    <lineage>
        <taxon>Eukaryota</taxon>
        <taxon>Metazoa</taxon>
        <taxon>Ecdysozoa</taxon>
        <taxon>Arthropoda</taxon>
        <taxon>Hexapoda</taxon>
        <taxon>Insecta</taxon>
        <taxon>Pterygota</taxon>
        <taxon>Neoptera</taxon>
        <taxon>Endopterygota</taxon>
        <taxon>Diptera</taxon>
        <taxon>Brachycera</taxon>
        <taxon>Muscomorpha</taxon>
        <taxon>Hippoboscoidea</taxon>
        <taxon>Glossinidae</taxon>
        <taxon>Glossina</taxon>
    </lineage>
</organism>
<feature type="coiled-coil region" evidence="2">
    <location>
        <begin position="331"/>
        <end position="365"/>
    </location>
</feature>
<dbReference type="GO" id="GO:0003352">
    <property type="term" value="P:regulation of cilium movement"/>
    <property type="evidence" value="ECO:0007669"/>
    <property type="project" value="TreeGrafter"/>
</dbReference>
<dbReference type="EnsemblMetazoa" id="GBRI012139-RA">
    <property type="protein sequence ID" value="GBRI012139-PA"/>
    <property type="gene ID" value="GBRI012139"/>
</dbReference>
<feature type="coiled-coil region" evidence="2">
    <location>
        <begin position="172"/>
        <end position="232"/>
    </location>
</feature>
<reference evidence="4" key="2">
    <citation type="submission" date="2020-05" db="UniProtKB">
        <authorList>
            <consortium name="EnsemblMetazoa"/>
        </authorList>
    </citation>
    <scope>IDENTIFICATION</scope>
    <source>
        <strain evidence="4">IAEA</strain>
    </source>
</reference>